<dbReference type="SUPFAM" id="SSF47413">
    <property type="entry name" value="lambda repressor-like DNA-binding domains"/>
    <property type="match status" value="1"/>
</dbReference>
<dbReference type="GO" id="GO:0003677">
    <property type="term" value="F:DNA binding"/>
    <property type="evidence" value="ECO:0007669"/>
    <property type="project" value="InterPro"/>
</dbReference>
<proteinExistence type="predicted"/>
<dbReference type="Pfam" id="PF01381">
    <property type="entry name" value="HTH_3"/>
    <property type="match status" value="1"/>
</dbReference>
<name>A0A8S5T4D5_9CAUD</name>
<accession>A0A8S5T4D5</accession>
<dbReference type="CDD" id="cd00093">
    <property type="entry name" value="HTH_XRE"/>
    <property type="match status" value="1"/>
</dbReference>
<dbReference type="InterPro" id="IPR010982">
    <property type="entry name" value="Lambda_DNA-bd_dom_sf"/>
</dbReference>
<organism evidence="2">
    <name type="scientific">Siphoviridae sp. ctg8V11</name>
    <dbReference type="NCBI Taxonomy" id="2827910"/>
    <lineage>
        <taxon>Viruses</taxon>
        <taxon>Duplodnaviria</taxon>
        <taxon>Heunggongvirae</taxon>
        <taxon>Uroviricota</taxon>
        <taxon>Caudoviricetes</taxon>
    </lineage>
</organism>
<reference evidence="2" key="1">
    <citation type="journal article" date="2021" name="Proc. Natl. Acad. Sci. U.S.A.">
        <title>A Catalog of Tens of Thousands of Viruses from Human Metagenomes Reveals Hidden Associations with Chronic Diseases.</title>
        <authorList>
            <person name="Tisza M.J."/>
            <person name="Buck C.B."/>
        </authorList>
    </citation>
    <scope>NUCLEOTIDE SEQUENCE</scope>
    <source>
        <strain evidence="2">Ctg8V11</strain>
    </source>
</reference>
<sequence length="74" mass="8712">MPEKWTGRLIGRMHNERITYEQLANEMGVNKAYISMILNGKRKPPNIQKRMETALEAIIKREREKQSQKKGEIT</sequence>
<evidence type="ECO:0000313" key="2">
    <source>
        <dbReference type="EMBL" id="DAF57839.1"/>
    </source>
</evidence>
<feature type="domain" description="HTH cro/C1-type" evidence="1">
    <location>
        <begin position="21"/>
        <end position="44"/>
    </location>
</feature>
<dbReference type="EMBL" id="BK032740">
    <property type="protein sequence ID" value="DAF57839.1"/>
    <property type="molecule type" value="Genomic_DNA"/>
</dbReference>
<dbReference type="InterPro" id="IPR001387">
    <property type="entry name" value="Cro/C1-type_HTH"/>
</dbReference>
<dbReference type="Gene3D" id="1.10.260.40">
    <property type="entry name" value="lambda repressor-like DNA-binding domains"/>
    <property type="match status" value="1"/>
</dbReference>
<evidence type="ECO:0000259" key="1">
    <source>
        <dbReference type="PROSITE" id="PS50943"/>
    </source>
</evidence>
<protein>
    <submittedName>
        <fullName evidence="2">Regulatory protein</fullName>
    </submittedName>
</protein>
<dbReference type="PROSITE" id="PS50943">
    <property type="entry name" value="HTH_CROC1"/>
    <property type="match status" value="1"/>
</dbReference>